<dbReference type="GeneID" id="25416656"/>
<dbReference type="HOGENOM" id="CLU_1042006_0_0_1"/>
<protein>
    <submittedName>
        <fullName evidence="1">Uncharacterized protein</fullName>
    </submittedName>
</protein>
<sequence>MADTSTTPTAARKAEIEREVEALVYDMVDKAVEHAMSVKPPYIFPSGVPGFGNCILGPRVPRVSIPSPALLAPPEHLGGMKETYATALPSTDVSLPDDYYGSSPLDRTKHSSTQLAGKKRKLNTLESEDYDASIKRIAPSLNGALSTPMPTISEAEHDAIADDEQYEDEAAELVRLIYQIKYILHPYTQLHSTCTATEPLQKVYHALSSQHHTLIAVMSLIHDALEALRPLRDYQVVNITKLARREVIFQRAGLDSCLDARVKMDAQ</sequence>
<dbReference type="EMBL" id="KL584707">
    <property type="protein sequence ID" value="KEQ74231.1"/>
    <property type="molecule type" value="Genomic_DNA"/>
</dbReference>
<organism evidence="1 2">
    <name type="scientific">Aureobasidium namibiae CBS 147.97</name>
    <dbReference type="NCBI Taxonomy" id="1043004"/>
    <lineage>
        <taxon>Eukaryota</taxon>
        <taxon>Fungi</taxon>
        <taxon>Dikarya</taxon>
        <taxon>Ascomycota</taxon>
        <taxon>Pezizomycotina</taxon>
        <taxon>Dothideomycetes</taxon>
        <taxon>Dothideomycetidae</taxon>
        <taxon>Dothideales</taxon>
        <taxon>Saccotheciaceae</taxon>
        <taxon>Aureobasidium</taxon>
    </lineage>
</organism>
<name>A0A074XI23_9PEZI</name>
<evidence type="ECO:0000313" key="2">
    <source>
        <dbReference type="Proteomes" id="UP000027730"/>
    </source>
</evidence>
<dbReference type="OrthoDB" id="3934021at2759"/>
<keyword evidence="2" id="KW-1185">Reference proteome</keyword>
<reference evidence="1 2" key="1">
    <citation type="journal article" date="2014" name="BMC Genomics">
        <title>Genome sequencing of four Aureobasidium pullulans varieties: biotechnological potential, stress tolerance, and description of new species.</title>
        <authorList>
            <person name="Gostin Ar C."/>
            <person name="Ohm R.A."/>
            <person name="Kogej T."/>
            <person name="Sonjak S."/>
            <person name="Turk M."/>
            <person name="Zajc J."/>
            <person name="Zalar P."/>
            <person name="Grube M."/>
            <person name="Sun H."/>
            <person name="Han J."/>
            <person name="Sharma A."/>
            <person name="Chiniquy J."/>
            <person name="Ngan C.Y."/>
            <person name="Lipzen A."/>
            <person name="Barry K."/>
            <person name="Grigoriev I.V."/>
            <person name="Gunde-Cimerman N."/>
        </authorList>
    </citation>
    <scope>NUCLEOTIDE SEQUENCE [LARGE SCALE GENOMIC DNA]</scope>
    <source>
        <strain evidence="1 2">CBS 147.97</strain>
    </source>
</reference>
<proteinExistence type="predicted"/>
<evidence type="ECO:0000313" key="1">
    <source>
        <dbReference type="EMBL" id="KEQ74231.1"/>
    </source>
</evidence>
<dbReference type="Proteomes" id="UP000027730">
    <property type="component" value="Unassembled WGS sequence"/>
</dbReference>
<dbReference type="RefSeq" id="XP_013428762.1">
    <property type="nucleotide sequence ID" value="XM_013573308.1"/>
</dbReference>
<gene>
    <name evidence="1" type="ORF">M436DRAFT_80674</name>
</gene>
<accession>A0A074XI23</accession>
<dbReference type="AlphaFoldDB" id="A0A074XI23"/>